<sequence>MDCSSPTNKRAREQPNPERANVIYIAWRNLVLRVAMFLRPVARLAMQVFSNSVDASLNHVQANLKELKPERLLALRDDVDEILMKQKDKEYELYMKYRDWKRTKKTTAAASHSPPGSYVVPRKTIGDTIADGRASQGATTTEANVAGATTTYVDLYPPERKHDAPERQHEIRPDINAEKNAIVTDKMAQQEIFTQAYHIIEPNAPICACRRGCKVELSATTQNPSRVFYKCSAMEPTQQCGFFQWATEQPLLDDKYIETRQRVVQGFPRTLTAREILLELEPSHRLGTTKNENLDTIPRKEIAEMEIAEMVLSLGTITSRVKSHRLDVPYDNWYVEHMMASDEVIQIAKELKCSVCEKFLTVKPPRKAAPPRELGINEVIGMDTVWLPTVGQKKKKVALNIIDYASHFQMMIPLKGRSPEATWSAYRQWVKFFGPPSQIWADQGSEFKGSFKVRTAQEGTRMDPSSLEAPTQRGLAERHGKTFKIMLEKTMADYNCSSYAEWMELVDTTMMTKNRLASRGGFSPVQRVLGFLPRLPGGLLSGGQDDAEAGTAPRLGDAGIRRAMDMRKAAAKAFFEVDCDQALRNVLAGGPRPHYDYMVGQMVYFYRLGHSKKGDRPHQRWHGPARVVMTDYPSTIWLSYQGNLVKAAPERIRPGSEEENLTISGWLDGLSTVKEEFERQPKRSYIDLSDEPLPDPAEFPEADSYEEELDDGQHDEPPRSLTRRLRCKTDPQRLDMDTAEPELPEPRPPTTNTAILPAPMVPSQDDHVEIEEDTPMDIPPVDEDDDNIVEPPSKKTRVHVLEAYYAKLETLFKTRQRKEVRLKDLNDRDLQSFLKAAEKEVHNNLDTNAYEKLDAKASELVRRTRPERIMESRFVRTVKPLEPGDVDKASMDGTLLSESHGGPCKAKVRHVMKGFSEDGAEELDSATPQVTREGVMFVTQLISSKRWRLGFLDFTQAFHSGDPINRELYAEQPPEGIPGMQKGDLLKLVKTCYGLLDGPMAWFRHLRRVLLEELGYTQSRADPCIYFLHDHSRKGWDRLIGVVSVATDDLLHGGDSEHQRRMETLNQKYKLGKFQYGSGRFTGKQFTPQDDGSIMIDQNHYVIENVHKIPLTKVRKAQRYSQCNEEEISQMRSLVGALSWLAKETRPDLSGRVSLLQQQFPKPRIKDVLNANQLANEAEKHKVGVKISSIPIDRLRISAVTDASWGNAEDGEIHESMTEGGPDLHGLKPTRLTRLNQDGHEREQTDLWNTPKLGMIPGEAWTGQSIFEKCQTGLRHQEISEGFLQNKRTQSQGGHLIIFHDRDLQFEPSAQISVTSWKSYKLKRKVVNTLSAECQALVNGIGNVHWHRFLLMEASGDSCEDPDWEGALTKVPYLAVTDSKSLFDALSKQTCPYSQIDDKRTAIDISIVKHELANGGTIRWIDGRNMISDSLTKSTGGNYLRHVMMNGR</sequence>
<evidence type="ECO:0000256" key="5">
    <source>
        <dbReference type="SAM" id="MobiDB-lite"/>
    </source>
</evidence>
<dbReference type="OrthoDB" id="439738at2759"/>
<dbReference type="Gene3D" id="3.30.420.10">
    <property type="entry name" value="Ribonuclease H-like superfamily/Ribonuclease H"/>
    <property type="match status" value="1"/>
</dbReference>
<protein>
    <submittedName>
        <fullName evidence="8">RE1 protein</fullName>
    </submittedName>
</protein>
<dbReference type="PROSITE" id="PS50994">
    <property type="entry name" value="INTEGRASE"/>
    <property type="match status" value="1"/>
</dbReference>
<dbReference type="SUPFAM" id="SSF53098">
    <property type="entry name" value="Ribonuclease H-like"/>
    <property type="match status" value="1"/>
</dbReference>
<feature type="domain" description="GRF-type" evidence="7">
    <location>
        <begin position="207"/>
        <end position="249"/>
    </location>
</feature>
<organism evidence="8 9">
    <name type="scientific">Symbiodinium necroappetens</name>
    <dbReference type="NCBI Taxonomy" id="1628268"/>
    <lineage>
        <taxon>Eukaryota</taxon>
        <taxon>Sar</taxon>
        <taxon>Alveolata</taxon>
        <taxon>Dinophyceae</taxon>
        <taxon>Suessiales</taxon>
        <taxon>Symbiodiniaceae</taxon>
        <taxon>Symbiodinium</taxon>
    </lineage>
</organism>
<keyword evidence="2 4" id="KW-0863">Zinc-finger</keyword>
<dbReference type="GO" id="GO:0015074">
    <property type="term" value="P:DNA integration"/>
    <property type="evidence" value="ECO:0007669"/>
    <property type="project" value="InterPro"/>
</dbReference>
<reference evidence="8" key="1">
    <citation type="submission" date="2021-02" db="EMBL/GenBank/DDBJ databases">
        <authorList>
            <person name="Dougan E. K."/>
            <person name="Rhodes N."/>
            <person name="Thang M."/>
            <person name="Chan C."/>
        </authorList>
    </citation>
    <scope>NUCLEOTIDE SEQUENCE</scope>
</reference>
<evidence type="ECO:0000259" key="6">
    <source>
        <dbReference type="PROSITE" id="PS50994"/>
    </source>
</evidence>
<evidence type="ECO:0000313" key="9">
    <source>
        <dbReference type="Proteomes" id="UP000601435"/>
    </source>
</evidence>
<accession>A0A813C9J0</accession>
<keyword evidence="1" id="KW-0479">Metal-binding</keyword>
<dbReference type="Pfam" id="PF07727">
    <property type="entry name" value="RVT_2"/>
    <property type="match status" value="1"/>
</dbReference>
<dbReference type="GO" id="GO:0008270">
    <property type="term" value="F:zinc ion binding"/>
    <property type="evidence" value="ECO:0007669"/>
    <property type="project" value="UniProtKB-KW"/>
</dbReference>
<dbReference type="InterPro" id="IPR013103">
    <property type="entry name" value="RVT_2"/>
</dbReference>
<evidence type="ECO:0000256" key="2">
    <source>
        <dbReference type="ARBA" id="ARBA00022771"/>
    </source>
</evidence>
<feature type="compositionally biased region" description="Basic and acidic residues" evidence="5">
    <location>
        <begin position="727"/>
        <end position="736"/>
    </location>
</feature>
<evidence type="ECO:0000256" key="1">
    <source>
        <dbReference type="ARBA" id="ARBA00022723"/>
    </source>
</evidence>
<evidence type="ECO:0000256" key="4">
    <source>
        <dbReference type="PROSITE-ProRule" id="PRU01343"/>
    </source>
</evidence>
<dbReference type="InterPro" id="IPR010666">
    <property type="entry name" value="Znf_GRF"/>
</dbReference>
<dbReference type="Proteomes" id="UP000601435">
    <property type="component" value="Unassembled WGS sequence"/>
</dbReference>
<dbReference type="InterPro" id="IPR001584">
    <property type="entry name" value="Integrase_cat-core"/>
</dbReference>
<dbReference type="PROSITE" id="PS51999">
    <property type="entry name" value="ZF_GRF"/>
    <property type="match status" value="1"/>
</dbReference>
<dbReference type="Pfam" id="PF06839">
    <property type="entry name" value="Zn_ribbon_GRF"/>
    <property type="match status" value="1"/>
</dbReference>
<dbReference type="PANTHER" id="PTHR33680">
    <property type="entry name" value="OS07G0190500 PROTEIN"/>
    <property type="match status" value="1"/>
</dbReference>
<keyword evidence="9" id="KW-1185">Reference proteome</keyword>
<dbReference type="InterPro" id="IPR036397">
    <property type="entry name" value="RNaseH_sf"/>
</dbReference>
<feature type="non-terminal residue" evidence="8">
    <location>
        <position position="1"/>
    </location>
</feature>
<feature type="compositionally biased region" description="Acidic residues" evidence="5">
    <location>
        <begin position="688"/>
        <end position="710"/>
    </location>
</feature>
<dbReference type="EMBL" id="CAJNJA010093476">
    <property type="protein sequence ID" value="CAE7941261.1"/>
    <property type="molecule type" value="Genomic_DNA"/>
</dbReference>
<evidence type="ECO:0000313" key="8">
    <source>
        <dbReference type="EMBL" id="CAE7941261.1"/>
    </source>
</evidence>
<proteinExistence type="predicted"/>
<gene>
    <name evidence="8" type="primary">RE1</name>
    <name evidence="8" type="ORF">SNEC2469_LOCUS34221</name>
</gene>
<dbReference type="PANTHER" id="PTHR33680:SF1">
    <property type="entry name" value="OS05G0489500 PROTEIN"/>
    <property type="match status" value="1"/>
</dbReference>
<comment type="caution">
    <text evidence="8">The sequence shown here is derived from an EMBL/GenBank/DDBJ whole genome shotgun (WGS) entry which is preliminary data.</text>
</comment>
<feature type="region of interest" description="Disordered" evidence="5">
    <location>
        <begin position="682"/>
        <end position="758"/>
    </location>
</feature>
<name>A0A813C9J0_9DINO</name>
<feature type="domain" description="Integrase catalytic" evidence="6">
    <location>
        <begin position="366"/>
        <end position="532"/>
    </location>
</feature>
<evidence type="ECO:0000256" key="3">
    <source>
        <dbReference type="ARBA" id="ARBA00022833"/>
    </source>
</evidence>
<keyword evidence="3" id="KW-0862">Zinc</keyword>
<dbReference type="InterPro" id="IPR012337">
    <property type="entry name" value="RNaseH-like_sf"/>
</dbReference>
<evidence type="ECO:0000259" key="7">
    <source>
        <dbReference type="PROSITE" id="PS51999"/>
    </source>
</evidence>
<dbReference type="GO" id="GO:0003676">
    <property type="term" value="F:nucleic acid binding"/>
    <property type="evidence" value="ECO:0007669"/>
    <property type="project" value="InterPro"/>
</dbReference>